<accession>A0AAN9B6F0</accession>
<organism evidence="5 6">
    <name type="scientific">Littorina saxatilis</name>
    <dbReference type="NCBI Taxonomy" id="31220"/>
    <lineage>
        <taxon>Eukaryota</taxon>
        <taxon>Metazoa</taxon>
        <taxon>Spiralia</taxon>
        <taxon>Lophotrochozoa</taxon>
        <taxon>Mollusca</taxon>
        <taxon>Gastropoda</taxon>
        <taxon>Caenogastropoda</taxon>
        <taxon>Littorinimorpha</taxon>
        <taxon>Littorinoidea</taxon>
        <taxon>Littorinidae</taxon>
        <taxon>Littorina</taxon>
    </lineage>
</organism>
<dbReference type="EMBL" id="JBAMIC010000012">
    <property type="protein sequence ID" value="KAK7098739.1"/>
    <property type="molecule type" value="Genomic_DNA"/>
</dbReference>
<reference evidence="5 6" key="1">
    <citation type="submission" date="2024-02" db="EMBL/GenBank/DDBJ databases">
        <title>Chromosome-scale genome assembly of the rough periwinkle Littorina saxatilis.</title>
        <authorList>
            <person name="De Jode A."/>
            <person name="Faria R."/>
            <person name="Formenti G."/>
            <person name="Sims Y."/>
            <person name="Smith T.P."/>
            <person name="Tracey A."/>
            <person name="Wood J.M.D."/>
            <person name="Zagrodzka Z.B."/>
            <person name="Johannesson K."/>
            <person name="Butlin R.K."/>
            <person name="Leder E.H."/>
        </authorList>
    </citation>
    <scope>NUCLEOTIDE SEQUENCE [LARGE SCALE GENOMIC DNA]</scope>
    <source>
        <strain evidence="5">Snail1</strain>
        <tissue evidence="5">Muscle</tissue>
    </source>
</reference>
<comment type="caution">
    <text evidence="5">The sequence shown here is derived from an EMBL/GenBank/DDBJ whole genome shotgun (WGS) entry which is preliminary data.</text>
</comment>
<dbReference type="SUPFAM" id="SSF52540">
    <property type="entry name" value="P-loop containing nucleoside triphosphate hydrolases"/>
    <property type="match status" value="1"/>
</dbReference>
<comment type="similarity">
    <text evidence="1">Belongs to the TRAFAC class TrmE-Era-EngA-EngB-Septin-like GTPase superfamily. AIG1/Toc34/Toc159-like paraseptin GTPase family. IAN subfamily.</text>
</comment>
<keyword evidence="6" id="KW-1185">Reference proteome</keyword>
<dbReference type="Pfam" id="PF04548">
    <property type="entry name" value="AIG1"/>
    <property type="match status" value="1"/>
</dbReference>
<evidence type="ECO:0000313" key="5">
    <source>
        <dbReference type="EMBL" id="KAK7098739.1"/>
    </source>
</evidence>
<dbReference type="AlphaFoldDB" id="A0AAN9B6F0"/>
<sequence>MAENRKRRGYDSMDDTDHQDTVPSAPPDGEDLASTDSESVSQATPAYRVVVVGRAGCRKSTICNALLNSNVNKFNSQIGMGPSTRDFQSEINEDYKLHVVDAPDVFSMGYTTEEAARNKFKEVRTLTPSGIPTAFLFPIPLEKRFTPAHYHLCHKYLQLLPEPYTNNIILVLIKANPEMTDDNMKETSLPKLLGVFGDRVIRLNQLPSEREENKAFINDVMGHLRTMKPLSLESRRSGLCLNIISCFVFIWRHFIRPGLQWLCRVCQYCRCCPTCPCCHCRSCCDAGNDTRPLRP</sequence>
<dbReference type="InterPro" id="IPR006703">
    <property type="entry name" value="G_AIG1"/>
</dbReference>
<proteinExistence type="inferred from homology"/>
<keyword evidence="2" id="KW-0547">Nucleotide-binding</keyword>
<dbReference type="InterPro" id="IPR027417">
    <property type="entry name" value="P-loop_NTPase"/>
</dbReference>
<evidence type="ECO:0000256" key="1">
    <source>
        <dbReference type="ARBA" id="ARBA00008535"/>
    </source>
</evidence>
<protein>
    <recommendedName>
        <fullName evidence="4">AIG1-type G domain-containing protein</fullName>
    </recommendedName>
</protein>
<feature type="compositionally biased region" description="Basic and acidic residues" evidence="3">
    <location>
        <begin position="9"/>
        <end position="20"/>
    </location>
</feature>
<feature type="domain" description="AIG1-type G" evidence="4">
    <location>
        <begin position="48"/>
        <end position="227"/>
    </location>
</feature>
<gene>
    <name evidence="5" type="ORF">V1264_002975</name>
</gene>
<evidence type="ECO:0000259" key="4">
    <source>
        <dbReference type="Pfam" id="PF04548"/>
    </source>
</evidence>
<evidence type="ECO:0000256" key="3">
    <source>
        <dbReference type="SAM" id="MobiDB-lite"/>
    </source>
</evidence>
<evidence type="ECO:0000313" key="6">
    <source>
        <dbReference type="Proteomes" id="UP001374579"/>
    </source>
</evidence>
<dbReference type="Gene3D" id="3.40.50.300">
    <property type="entry name" value="P-loop containing nucleotide triphosphate hydrolases"/>
    <property type="match status" value="1"/>
</dbReference>
<evidence type="ECO:0000256" key="2">
    <source>
        <dbReference type="ARBA" id="ARBA00022741"/>
    </source>
</evidence>
<feature type="region of interest" description="Disordered" evidence="3">
    <location>
        <begin position="1"/>
        <end position="40"/>
    </location>
</feature>
<name>A0AAN9B6F0_9CAEN</name>
<dbReference type="Proteomes" id="UP001374579">
    <property type="component" value="Unassembled WGS sequence"/>
</dbReference>
<dbReference type="GO" id="GO:0005525">
    <property type="term" value="F:GTP binding"/>
    <property type="evidence" value="ECO:0007669"/>
    <property type="project" value="InterPro"/>
</dbReference>